<protein>
    <submittedName>
        <fullName evidence="2">Uncharacterized protein</fullName>
    </submittedName>
</protein>
<evidence type="ECO:0000313" key="2">
    <source>
        <dbReference type="EMBL" id="KAG9440761.1"/>
    </source>
</evidence>
<feature type="region of interest" description="Disordered" evidence="1">
    <location>
        <begin position="1"/>
        <end position="21"/>
    </location>
</feature>
<comment type="caution">
    <text evidence="2">The sequence shown here is derived from an EMBL/GenBank/DDBJ whole genome shotgun (WGS) entry which is preliminary data.</text>
</comment>
<dbReference type="Proteomes" id="UP000825729">
    <property type="component" value="Unassembled WGS sequence"/>
</dbReference>
<reference evidence="2 3" key="1">
    <citation type="submission" date="2021-07" db="EMBL/GenBank/DDBJ databases">
        <title>The Aristolochia fimbriata genome: insights into angiosperm evolution, floral development and chemical biosynthesis.</title>
        <authorList>
            <person name="Jiao Y."/>
        </authorList>
    </citation>
    <scope>NUCLEOTIDE SEQUENCE [LARGE SCALE GENOMIC DNA]</scope>
    <source>
        <strain evidence="2">IBCAS-2021</strain>
        <tissue evidence="2">Leaf</tissue>
    </source>
</reference>
<proteinExistence type="predicted"/>
<dbReference type="AlphaFoldDB" id="A0AAV7DYU5"/>
<evidence type="ECO:0000313" key="3">
    <source>
        <dbReference type="Proteomes" id="UP000825729"/>
    </source>
</evidence>
<sequence>MTITTSPLSHPAGPRTLHKSKSLLRDARQNAKSLPRGLSNRVILSTSRCVSRELGVEVTALEVQRGVGVKKVEKELEKRAQVPVTGAQERAVLLCLRPAI</sequence>
<keyword evidence="3" id="KW-1185">Reference proteome</keyword>
<accession>A0AAV7DYU5</accession>
<organism evidence="2 3">
    <name type="scientific">Aristolochia fimbriata</name>
    <name type="common">White veined hardy Dutchman's pipe vine</name>
    <dbReference type="NCBI Taxonomy" id="158543"/>
    <lineage>
        <taxon>Eukaryota</taxon>
        <taxon>Viridiplantae</taxon>
        <taxon>Streptophyta</taxon>
        <taxon>Embryophyta</taxon>
        <taxon>Tracheophyta</taxon>
        <taxon>Spermatophyta</taxon>
        <taxon>Magnoliopsida</taxon>
        <taxon>Magnoliidae</taxon>
        <taxon>Piperales</taxon>
        <taxon>Aristolochiaceae</taxon>
        <taxon>Aristolochia</taxon>
    </lineage>
</organism>
<gene>
    <name evidence="2" type="ORF">H6P81_020926</name>
</gene>
<evidence type="ECO:0000256" key="1">
    <source>
        <dbReference type="SAM" id="MobiDB-lite"/>
    </source>
</evidence>
<name>A0AAV7DYU5_ARIFI</name>
<dbReference type="EMBL" id="JAINDJ010000008">
    <property type="protein sequence ID" value="KAG9440761.1"/>
    <property type="molecule type" value="Genomic_DNA"/>
</dbReference>